<evidence type="ECO:0000256" key="2">
    <source>
        <dbReference type="SAM" id="MobiDB-lite"/>
    </source>
</evidence>
<accession>A0A6C0HCE4</accession>
<evidence type="ECO:0000313" key="4">
    <source>
        <dbReference type="EMBL" id="QHT77866.1"/>
    </source>
</evidence>
<feature type="region of interest" description="Disordered" evidence="2">
    <location>
        <begin position="1"/>
        <end position="32"/>
    </location>
</feature>
<dbReference type="EMBL" id="MN739922">
    <property type="protein sequence ID" value="QHT77866.1"/>
    <property type="molecule type" value="Genomic_DNA"/>
</dbReference>
<evidence type="ECO:0000256" key="1">
    <source>
        <dbReference type="SAM" id="Coils"/>
    </source>
</evidence>
<organism evidence="4">
    <name type="scientific">viral metagenome</name>
    <dbReference type="NCBI Taxonomy" id="1070528"/>
    <lineage>
        <taxon>unclassified sequences</taxon>
        <taxon>metagenomes</taxon>
        <taxon>organismal metagenomes</taxon>
    </lineage>
</organism>
<feature type="compositionally biased region" description="Basic and acidic residues" evidence="2">
    <location>
        <begin position="7"/>
        <end position="32"/>
    </location>
</feature>
<sequence>MVYSCKNELDDARDDRDKYKKERDAYKKERDTYKKDRDTCYSTLNTSTAEKNKIQGKLTDTQSQLNTMITQYDVIKTQYQLMQKLLDVEKQNVSNCNDAYNKQTTEVGYLKDHNLVNEYFSMKEGLTSQESSAINTELKHIDRISYAAVLDQNSQLSNEIEKYRNEYSTDDQKINYEEQTIYLLLQANHFLKWIYFFCFIIFLYFLYYTTKYSIYVKIVLFIVIVIYPFVIYPIERRLYDFFNYIRSFLYPL</sequence>
<evidence type="ECO:0000256" key="3">
    <source>
        <dbReference type="SAM" id="Phobius"/>
    </source>
</evidence>
<feature type="transmembrane region" description="Helical" evidence="3">
    <location>
        <begin position="214"/>
        <end position="234"/>
    </location>
</feature>
<protein>
    <submittedName>
        <fullName evidence="4">Uncharacterized protein</fullName>
    </submittedName>
</protein>
<keyword evidence="1" id="KW-0175">Coiled coil</keyword>
<reference evidence="4" key="1">
    <citation type="journal article" date="2020" name="Nature">
        <title>Giant virus diversity and host interactions through global metagenomics.</title>
        <authorList>
            <person name="Schulz F."/>
            <person name="Roux S."/>
            <person name="Paez-Espino D."/>
            <person name="Jungbluth S."/>
            <person name="Walsh D.A."/>
            <person name="Denef V.J."/>
            <person name="McMahon K.D."/>
            <person name="Konstantinidis K.T."/>
            <person name="Eloe-Fadrosh E.A."/>
            <person name="Kyrpides N.C."/>
            <person name="Woyke T."/>
        </authorList>
    </citation>
    <scope>NUCLEOTIDE SEQUENCE</scope>
    <source>
        <strain evidence="4">GVMAG-M-3300023179-90</strain>
    </source>
</reference>
<proteinExistence type="predicted"/>
<feature type="transmembrane region" description="Helical" evidence="3">
    <location>
        <begin position="190"/>
        <end position="208"/>
    </location>
</feature>
<keyword evidence="3" id="KW-0812">Transmembrane</keyword>
<dbReference type="AlphaFoldDB" id="A0A6C0HCE4"/>
<keyword evidence="3" id="KW-0472">Membrane</keyword>
<keyword evidence="3" id="KW-1133">Transmembrane helix</keyword>
<name>A0A6C0HCE4_9ZZZZ</name>
<feature type="coiled-coil region" evidence="1">
    <location>
        <begin position="146"/>
        <end position="173"/>
    </location>
</feature>